<accession>A0A3A4NH27</accession>
<organism evidence="2 3">
    <name type="scientific">Abyssobacteria bacterium (strain SURF_5)</name>
    <dbReference type="NCBI Taxonomy" id="2093360"/>
    <lineage>
        <taxon>Bacteria</taxon>
        <taxon>Pseudomonadati</taxon>
        <taxon>Candidatus Hydrogenedentota</taxon>
        <taxon>Candidatus Abyssobacteria</taxon>
    </lineage>
</organism>
<proteinExistence type="predicted"/>
<feature type="transmembrane region" description="Helical" evidence="1">
    <location>
        <begin position="12"/>
        <end position="31"/>
    </location>
</feature>
<protein>
    <recommendedName>
        <fullName evidence="4">FecR protein domain-containing protein</fullName>
    </recommendedName>
</protein>
<evidence type="ECO:0000256" key="1">
    <source>
        <dbReference type="SAM" id="Phobius"/>
    </source>
</evidence>
<dbReference type="Proteomes" id="UP000265882">
    <property type="component" value="Unassembled WGS sequence"/>
</dbReference>
<keyword evidence="1" id="KW-0812">Transmembrane</keyword>
<gene>
    <name evidence="2" type="ORF">C4520_15985</name>
</gene>
<reference evidence="2 3" key="1">
    <citation type="journal article" date="2017" name="ISME J.">
        <title>Energy and carbon metabolisms in a deep terrestrial subsurface fluid microbial community.</title>
        <authorList>
            <person name="Momper L."/>
            <person name="Jungbluth S.P."/>
            <person name="Lee M.D."/>
            <person name="Amend J.P."/>
        </authorList>
    </citation>
    <scope>NUCLEOTIDE SEQUENCE [LARGE SCALE GENOMIC DNA]</scope>
    <source>
        <strain evidence="2">SURF_5</strain>
    </source>
</reference>
<dbReference type="EMBL" id="QZKU01000113">
    <property type="protein sequence ID" value="RJP17626.1"/>
    <property type="molecule type" value="Genomic_DNA"/>
</dbReference>
<keyword evidence="1" id="KW-1133">Transmembrane helix</keyword>
<sequence>MKSAPLKSLTKLFTVIGLMIFLLLVYTFLLARPSSNPASSPEVSSSTKEELVQGHHSIPSLGAFVIRCSDGIQQMCSGEWKQLKPGEKIHDGMRLRMPGSHRSILSFRGIRLMTEGPAEITVHHSDALSLNSGKLALATGKLENPFSVTFGPARAAVESNSILTMEADPPAVTCISGEAAFSTSGEEHRLEPHKQALVFAKEVQVVSTVAQNPFAGLNVTTMDRIQDRFQKIVTKYAGKHVKSIEKSLLHPALALTGSRFDGGIRFVSYARPSPPTLAKTDTTAVAEYYESLFSPSNRSIAIGKEKIVSVTPYSAASWPMWSHDGSMIAFIETSIYSWQARVRVARLDDLDHPWDISQDYETVLPYFPIAWAPDNRHVLFMTADHMEFGKDGYEWWWAAPLHLKIAPIDPNEGPIREFESPLPESRVSFDFSTGRTMAPIIMNLPWGDALLCANAGNLAYIPIEPDGQAVAGSPGFFLTSFHPYKCYIAGGIWAPSGNKILFAAGENMMLDSGNVYILYDIEDILDGVAPPPISLDDPRIKRVAPSPNTQLPASFSYDESLVFYQEDVNRAWKFATPKDITPCDFDLVYADARPNQPSKFSQIHLAGNQAFLRLSPEGNRLVYAYYNHPTYELRVVTFDIEADMDMDLGGVLIDNSGTNLIVPPGALEENFKVKISTPFTIEEETEVMPGETPLFAMRMLDAQGLEKPKFIEPMTLTIRYTDDEVAGLDEGMLEIYCYDESDPAHPVWTPLGGTVDSEHNEITIDIQHFSSFSVGPKNKRN</sequence>
<comment type="caution">
    <text evidence="2">The sequence shown here is derived from an EMBL/GenBank/DDBJ whole genome shotgun (WGS) entry which is preliminary data.</text>
</comment>
<keyword evidence="1" id="KW-0472">Membrane</keyword>
<dbReference type="Gene3D" id="2.60.220.30">
    <property type="match status" value="1"/>
</dbReference>
<name>A0A3A4NH27_ABYX5</name>
<evidence type="ECO:0000313" key="3">
    <source>
        <dbReference type="Proteomes" id="UP000265882"/>
    </source>
</evidence>
<dbReference type="SUPFAM" id="SSF82171">
    <property type="entry name" value="DPP6 N-terminal domain-like"/>
    <property type="match status" value="1"/>
</dbReference>
<evidence type="ECO:0008006" key="4">
    <source>
        <dbReference type="Google" id="ProtNLM"/>
    </source>
</evidence>
<dbReference type="AlphaFoldDB" id="A0A3A4NH27"/>
<evidence type="ECO:0000313" key="2">
    <source>
        <dbReference type="EMBL" id="RJP17626.1"/>
    </source>
</evidence>